<comment type="caution">
    <text evidence="2">The sequence shown here is derived from an EMBL/GenBank/DDBJ whole genome shotgun (WGS) entry which is preliminary data.</text>
</comment>
<evidence type="ECO:0000256" key="1">
    <source>
        <dbReference type="SAM" id="MobiDB-lite"/>
    </source>
</evidence>
<name>A0A699K4F1_TANCI</name>
<feature type="region of interest" description="Disordered" evidence="1">
    <location>
        <begin position="14"/>
        <end position="49"/>
    </location>
</feature>
<feature type="non-terminal residue" evidence="2">
    <location>
        <position position="1"/>
    </location>
</feature>
<evidence type="ECO:0000313" key="2">
    <source>
        <dbReference type="EMBL" id="GFA74138.1"/>
    </source>
</evidence>
<dbReference type="EMBL" id="BKCJ010479135">
    <property type="protein sequence ID" value="GFA74138.1"/>
    <property type="molecule type" value="Genomic_DNA"/>
</dbReference>
<feature type="compositionally biased region" description="Basic and acidic residues" evidence="1">
    <location>
        <begin position="25"/>
        <end position="37"/>
    </location>
</feature>
<protein>
    <submittedName>
        <fullName evidence="2">Uncharacterized protein</fullName>
    </submittedName>
</protein>
<gene>
    <name evidence="2" type="ORF">Tci_646110</name>
</gene>
<organism evidence="2">
    <name type="scientific">Tanacetum cinerariifolium</name>
    <name type="common">Dalmatian daisy</name>
    <name type="synonym">Chrysanthemum cinerariifolium</name>
    <dbReference type="NCBI Taxonomy" id="118510"/>
    <lineage>
        <taxon>Eukaryota</taxon>
        <taxon>Viridiplantae</taxon>
        <taxon>Streptophyta</taxon>
        <taxon>Embryophyta</taxon>
        <taxon>Tracheophyta</taxon>
        <taxon>Spermatophyta</taxon>
        <taxon>Magnoliopsida</taxon>
        <taxon>eudicotyledons</taxon>
        <taxon>Gunneridae</taxon>
        <taxon>Pentapetalae</taxon>
        <taxon>asterids</taxon>
        <taxon>campanulids</taxon>
        <taxon>Asterales</taxon>
        <taxon>Asteraceae</taxon>
        <taxon>Asteroideae</taxon>
        <taxon>Anthemideae</taxon>
        <taxon>Anthemidinae</taxon>
        <taxon>Tanacetum</taxon>
    </lineage>
</organism>
<feature type="compositionally biased region" description="Low complexity" evidence="1">
    <location>
        <begin position="38"/>
        <end position="49"/>
    </location>
</feature>
<dbReference type="AlphaFoldDB" id="A0A699K4F1"/>
<sequence length="77" mass="8135">LRGACLCWGEWERACRSSGSGGEGSRNRGEGGVESGEKNGLNSNSNLNVGKKGIVWGFYTIGLCGYLRTNTVSPYGC</sequence>
<accession>A0A699K4F1</accession>
<proteinExistence type="predicted"/>
<reference evidence="2" key="1">
    <citation type="journal article" date="2019" name="Sci. Rep.">
        <title>Draft genome of Tanacetum cinerariifolium, the natural source of mosquito coil.</title>
        <authorList>
            <person name="Yamashiro T."/>
            <person name="Shiraishi A."/>
            <person name="Satake H."/>
            <person name="Nakayama K."/>
        </authorList>
    </citation>
    <scope>NUCLEOTIDE SEQUENCE</scope>
</reference>